<organism evidence="2">
    <name type="scientific">Chromera velia CCMP2878</name>
    <dbReference type="NCBI Taxonomy" id="1169474"/>
    <lineage>
        <taxon>Eukaryota</taxon>
        <taxon>Sar</taxon>
        <taxon>Alveolata</taxon>
        <taxon>Colpodellida</taxon>
        <taxon>Chromeraceae</taxon>
        <taxon>Chromera</taxon>
    </lineage>
</organism>
<feature type="compositionally biased region" description="Low complexity" evidence="1">
    <location>
        <begin position="331"/>
        <end position="349"/>
    </location>
</feature>
<feature type="region of interest" description="Disordered" evidence="1">
    <location>
        <begin position="231"/>
        <end position="276"/>
    </location>
</feature>
<feature type="compositionally biased region" description="Basic and acidic residues" evidence="1">
    <location>
        <begin position="250"/>
        <end position="261"/>
    </location>
</feature>
<protein>
    <recommendedName>
        <fullName evidence="3">Peptidase M55 D-aminopeptidase</fullName>
    </recommendedName>
</protein>
<feature type="region of interest" description="Disordered" evidence="1">
    <location>
        <begin position="304"/>
        <end position="349"/>
    </location>
</feature>
<dbReference type="AlphaFoldDB" id="A0A0G4EZP2"/>
<accession>A0A0G4EZP2</accession>
<dbReference type="InterPro" id="IPR007035">
    <property type="entry name" value="Peptidase_M55"/>
</dbReference>
<dbReference type="InterPro" id="IPR036177">
    <property type="entry name" value="Peptidase_M55_sf"/>
</dbReference>
<proteinExistence type="predicted"/>
<evidence type="ECO:0000313" key="2">
    <source>
        <dbReference type="EMBL" id="CEM04608.1"/>
    </source>
</evidence>
<dbReference type="VEuPathDB" id="CryptoDB:Cvel_14354"/>
<dbReference type="InterPro" id="IPR027476">
    <property type="entry name" value="DppA_N"/>
</dbReference>
<dbReference type="EMBL" id="CDMZ01000020">
    <property type="protein sequence ID" value="CEM04608.1"/>
    <property type="molecule type" value="Genomic_DNA"/>
</dbReference>
<gene>
    <name evidence="2" type="ORF">Cvel_14354</name>
</gene>
<name>A0A0G4EZP2_9ALVE</name>
<dbReference type="SUPFAM" id="SSF63992">
    <property type="entry name" value="Dipeptide transport protein"/>
    <property type="match status" value="1"/>
</dbReference>
<feature type="compositionally biased region" description="Polar residues" evidence="1">
    <location>
        <begin position="262"/>
        <end position="271"/>
    </location>
</feature>
<dbReference type="Pfam" id="PF04951">
    <property type="entry name" value="Peptidase_M55"/>
    <property type="match status" value="2"/>
</dbReference>
<sequence length="388" mass="41355">MRILVSVDMEGIAGVVSAQQTIKGEASYEEARLWMTDEVTAAVSACKSVLPSCSVKVCDGHASKDNLLLELLPSEVEVAKQDDGTAMMCGVETCDLVIMLGYHGMARPSPEEGETAGGCQWGFLGSGSFLAHTNVPRWVECLSVNGIPLSEGLHNALLAKHFGVKLLAYSGTDVGVEEMRTSFPSLPAVVAVKSTEDNLVGVSPKEEIPKHIEKLKECVVTALKNSGLLNQPSESTLDCSSAPMPASDGPSEKQKEKDSHAGTEQSVQSRLSALPDIPLPSSDLQYKIRLRRLVDRKEFDTAVQTVREAQERETLSEPGPLQRTEETGDTAASGSASAASASPGPGLAAVCVSEDGRTLSFTAENSLQGFRTYRALLAALRRLPVRKD</sequence>
<dbReference type="Gene3D" id="3.40.50.10780">
    <property type="entry name" value="Dipeptide transport protein"/>
    <property type="match status" value="1"/>
</dbReference>
<evidence type="ECO:0000256" key="1">
    <source>
        <dbReference type="SAM" id="MobiDB-lite"/>
    </source>
</evidence>
<reference evidence="2" key="1">
    <citation type="submission" date="2014-11" db="EMBL/GenBank/DDBJ databases">
        <authorList>
            <person name="Otto D Thomas"/>
            <person name="Naeem Raeece"/>
        </authorList>
    </citation>
    <scope>NUCLEOTIDE SEQUENCE</scope>
</reference>
<evidence type="ECO:0008006" key="3">
    <source>
        <dbReference type="Google" id="ProtNLM"/>
    </source>
</evidence>